<dbReference type="AlphaFoldDB" id="A0A097F156"/>
<dbReference type="Pfam" id="PF10318">
    <property type="entry name" value="7TM_GPCR_Srh"/>
    <property type="match status" value="1"/>
</dbReference>
<sequence length="341" mass="39161">MNSSCSTVFTYWDTWQFQATFSHIIMLVTLPINIFGGYCIIKKTPRNRRSARWYLLHLHAWTIISDVLIGGLVCPYMFFPVLVGISVGVFSWFSVPVWIQVFCAQVGLGGLATAIVMIFENRHNTLVRGKFKIEADWIRYTFYGVNGIYALLFLLPVYFRIPDPVWAKPILLKVILPCPHPSYFQDNVFVFSMEISTVTGSAGVFLLFFLAEVFILCIHSSYFLLSLKTHMSAATRKLQQKFFVDMIFQVSVPVAVIVLPMLYCFYSIVWQQYNQMLNNIAIMCISLHGMGSTITLIWLNPTYREFTLSFITCFKYDPMIRRSSVMTVSPATITQQHSPKI</sequence>
<dbReference type="EMBL" id="KF925784">
    <property type="protein sequence ID" value="AIT15925.1"/>
    <property type="molecule type" value="Genomic_DNA"/>
</dbReference>
<keyword evidence="1" id="KW-0812">Transmembrane</keyword>
<dbReference type="InterPro" id="IPR019422">
    <property type="entry name" value="7TM_GPCR_serpentine_rcpt_Srh"/>
</dbReference>
<keyword evidence="1" id="KW-0472">Membrane</keyword>
<feature type="transmembrane region" description="Helical" evidence="1">
    <location>
        <begin position="98"/>
        <end position="119"/>
    </location>
</feature>
<feature type="transmembrane region" description="Helical" evidence="1">
    <location>
        <begin position="280"/>
        <end position="299"/>
    </location>
</feature>
<reference evidence="2" key="1">
    <citation type="journal article" date="2014" name="G3 (Bethesda)">
        <title>A recent global selective sweep on the age-1 phosphatidylinositol 3-OH kinase regulator of the insulin-like signaling pathway within Caenorhabditis remanei.</title>
        <authorList>
            <person name="Jovelin R."/>
            <person name="Comstock J.S."/>
            <person name="Cutter A.D."/>
            <person name="Phillips P.C."/>
        </authorList>
    </citation>
    <scope>NUCLEOTIDE SEQUENCE</scope>
    <source>
        <strain evidence="2">VX0080</strain>
    </source>
</reference>
<feature type="transmembrane region" description="Helical" evidence="1">
    <location>
        <begin position="202"/>
        <end position="225"/>
    </location>
</feature>
<feature type="transmembrane region" description="Helical" evidence="1">
    <location>
        <begin position="140"/>
        <end position="159"/>
    </location>
</feature>
<keyword evidence="1" id="KW-1133">Transmembrane helix</keyword>
<gene>
    <name evidence="2" type="primary">srh-44</name>
</gene>
<feature type="transmembrane region" description="Helical" evidence="1">
    <location>
        <begin position="246"/>
        <end position="268"/>
    </location>
</feature>
<dbReference type="PANTHER" id="PTHR22941">
    <property type="entry name" value="SERPENTINE RECEPTOR"/>
    <property type="match status" value="1"/>
</dbReference>
<protein>
    <submittedName>
        <fullName evidence="2">SRH-44</fullName>
    </submittedName>
</protein>
<accession>A0A097F156</accession>
<feature type="transmembrane region" description="Helical" evidence="1">
    <location>
        <begin position="20"/>
        <end position="41"/>
    </location>
</feature>
<organism evidence="2">
    <name type="scientific">Caenorhabditis sp. 23 AD-2012</name>
    <dbReference type="NCBI Taxonomy" id="1196373"/>
    <lineage>
        <taxon>Eukaryota</taxon>
        <taxon>Metazoa</taxon>
        <taxon>Ecdysozoa</taxon>
        <taxon>Nematoda</taxon>
        <taxon>Chromadorea</taxon>
        <taxon>Rhabditida</taxon>
        <taxon>Rhabditina</taxon>
        <taxon>Rhabditomorpha</taxon>
        <taxon>Rhabditoidea</taxon>
        <taxon>Rhabditidae</taxon>
        <taxon>Peloderinae</taxon>
        <taxon>Caenorhabditis</taxon>
    </lineage>
</organism>
<name>A0A097F156_9PELO</name>
<feature type="transmembrane region" description="Helical" evidence="1">
    <location>
        <begin position="53"/>
        <end position="78"/>
    </location>
</feature>
<evidence type="ECO:0000256" key="1">
    <source>
        <dbReference type="SAM" id="Phobius"/>
    </source>
</evidence>
<dbReference type="PANTHER" id="PTHR22941:SF7">
    <property type="entry name" value="SERPENTINE RECEPTOR, CLASS H"/>
    <property type="match status" value="1"/>
</dbReference>
<dbReference type="InterPro" id="IPR053220">
    <property type="entry name" value="Nematode_rcpt-like_serp_H"/>
</dbReference>
<evidence type="ECO:0000313" key="2">
    <source>
        <dbReference type="EMBL" id="AIT15925.1"/>
    </source>
</evidence>
<proteinExistence type="predicted"/>